<feature type="transmembrane region" description="Helical" evidence="1">
    <location>
        <begin position="143"/>
        <end position="165"/>
    </location>
</feature>
<comment type="caution">
    <text evidence="2">The sequence shown here is derived from an EMBL/GenBank/DDBJ whole genome shotgun (WGS) entry which is preliminary data.</text>
</comment>
<evidence type="ECO:0000313" key="2">
    <source>
        <dbReference type="EMBL" id="RKQ69626.1"/>
    </source>
</evidence>
<name>A0A420WF63_9PROT</name>
<dbReference type="OrthoDB" id="5354324at2"/>
<evidence type="ECO:0000313" key="3">
    <source>
        <dbReference type="Proteomes" id="UP000282211"/>
    </source>
</evidence>
<dbReference type="Pfam" id="PF07509">
    <property type="entry name" value="DUF1523"/>
    <property type="match status" value="1"/>
</dbReference>
<dbReference type="Proteomes" id="UP000282211">
    <property type="component" value="Unassembled WGS sequence"/>
</dbReference>
<dbReference type="EMBL" id="RBII01000002">
    <property type="protein sequence ID" value="RKQ69626.1"/>
    <property type="molecule type" value="Genomic_DNA"/>
</dbReference>
<reference evidence="2 3" key="1">
    <citation type="submission" date="2018-10" db="EMBL/GenBank/DDBJ databases">
        <title>Genomic Encyclopedia of Type Strains, Phase IV (KMG-IV): sequencing the most valuable type-strain genomes for metagenomic binning, comparative biology and taxonomic classification.</title>
        <authorList>
            <person name="Goeker M."/>
        </authorList>
    </citation>
    <scope>NUCLEOTIDE SEQUENCE [LARGE SCALE GENOMIC DNA]</scope>
    <source>
        <strain evidence="2 3">DSM 22008</strain>
    </source>
</reference>
<feature type="transmembrane region" description="Helical" evidence="1">
    <location>
        <begin position="6"/>
        <end position="24"/>
    </location>
</feature>
<keyword evidence="1" id="KW-1133">Transmembrane helix</keyword>
<organism evidence="2 3">
    <name type="scientific">Litorimonas taeanensis</name>
    <dbReference type="NCBI Taxonomy" id="568099"/>
    <lineage>
        <taxon>Bacteria</taxon>
        <taxon>Pseudomonadati</taxon>
        <taxon>Pseudomonadota</taxon>
        <taxon>Alphaproteobacteria</taxon>
        <taxon>Maricaulales</taxon>
        <taxon>Robiginitomaculaceae</taxon>
    </lineage>
</organism>
<sequence>MKAVKWFFAFVAFILIATMLNYFLPSRDIVKINGTDVKRMDISKGSPFWDRPDAGTNREATRDVRFINAERANGKARVYRNEDTEWSFPFYFKFDSGDLNAQAQSLAKQDEQWVAVRHYGWRIKLFSIFPNATSIKKVSGPDVFLIPWFNIVFLSLLAFILFSIWRVINRWKTKNVDPITDKIEEELSEAAKTVSEHADAAGDSLAKQGSAIGRFWRKLFGTTKPKA</sequence>
<gene>
    <name evidence="2" type="ORF">DES40_2429</name>
</gene>
<keyword evidence="1" id="KW-0472">Membrane</keyword>
<dbReference type="InParanoid" id="A0A420WF63"/>
<dbReference type="InterPro" id="IPR011088">
    <property type="entry name" value="Phage_phiNM3_A0EWY4"/>
</dbReference>
<dbReference type="RefSeq" id="WP_121102507.1">
    <property type="nucleotide sequence ID" value="NZ_RBII01000002.1"/>
</dbReference>
<keyword evidence="3" id="KW-1185">Reference proteome</keyword>
<protein>
    <submittedName>
        <fullName evidence="2">Uncharacterized protein DUF1523</fullName>
    </submittedName>
</protein>
<proteinExistence type="predicted"/>
<dbReference type="AlphaFoldDB" id="A0A420WF63"/>
<keyword evidence="1" id="KW-0812">Transmembrane</keyword>
<evidence type="ECO:0000256" key="1">
    <source>
        <dbReference type="SAM" id="Phobius"/>
    </source>
</evidence>
<accession>A0A420WF63</accession>